<reference evidence="14 15" key="1">
    <citation type="submission" date="2009-01" db="EMBL/GenBank/DDBJ databases">
        <authorList>
            <person name="Fulton L."/>
            <person name="Clifton S."/>
            <person name="Fulton B."/>
            <person name="Xu J."/>
            <person name="Minx P."/>
            <person name="Pepin K.H."/>
            <person name="Johnson M."/>
            <person name="Bhonagiri V."/>
            <person name="Nash W.E."/>
            <person name="Mardis E.R."/>
            <person name="Wilson R.K."/>
        </authorList>
    </citation>
    <scope>NUCLEOTIDE SEQUENCE [LARGE SCALE GENOMIC DNA]</scope>
    <source>
        <strain evidence="14 15">DSM 5476</strain>
    </source>
</reference>
<dbReference type="GO" id="GO:0046872">
    <property type="term" value="F:metal ion binding"/>
    <property type="evidence" value="ECO:0007669"/>
    <property type="project" value="UniProtKB-KW"/>
</dbReference>
<dbReference type="PROSITE" id="PS00198">
    <property type="entry name" value="4FE4S_FER_1"/>
    <property type="match status" value="2"/>
</dbReference>
<comment type="caution">
    <text evidence="14">The sequence shown here is derived from an EMBL/GenBank/DDBJ whole genome shotgun (WGS) entry which is preliminary data.</text>
</comment>
<protein>
    <recommendedName>
        <fullName evidence="10">Ion-translocating oxidoreductase complex subunit B</fullName>
        <ecNumber evidence="10">7.-.-.-</ecNumber>
    </recommendedName>
    <alternativeName>
        <fullName evidence="10">Rnf electron transport complex subunit B</fullName>
    </alternativeName>
</protein>
<feature type="binding site" evidence="10">
    <location>
        <position position="151"/>
    </location>
    <ligand>
        <name>[4Fe-4S] cluster</name>
        <dbReference type="ChEBI" id="CHEBI:49883"/>
        <label>3</label>
    </ligand>
</feature>
<keyword evidence="7 10" id="KW-0408">Iron</keyword>
<keyword evidence="1 10" id="KW-0813">Transport</keyword>
<comment type="subunit">
    <text evidence="10">The complex is composed of six subunits: RnfA, RnfB, RnfC, RnfD, RnfE and RnfG.</text>
</comment>
<comment type="function">
    <text evidence="10">Part of a membrane-bound complex that couples electron transfer with translocation of ions across the membrane.</text>
</comment>
<feature type="domain" description="4Fe-4S ferredoxin-type" evidence="12">
    <location>
        <begin position="205"/>
        <end position="234"/>
    </location>
</feature>
<evidence type="ECO:0000313" key="14">
    <source>
        <dbReference type="EMBL" id="EEG30726.1"/>
    </source>
</evidence>
<evidence type="ECO:0000256" key="11">
    <source>
        <dbReference type="SAM" id="Phobius"/>
    </source>
</evidence>
<dbReference type="GO" id="GO:0005886">
    <property type="term" value="C:plasma membrane"/>
    <property type="evidence" value="ECO:0007669"/>
    <property type="project" value="UniProtKB-SubCell"/>
</dbReference>
<dbReference type="HAMAP" id="MF_00463">
    <property type="entry name" value="RsxB_RnfB"/>
    <property type="match status" value="1"/>
</dbReference>
<dbReference type="InterPro" id="IPR017900">
    <property type="entry name" value="4Fe4S_Fe_S_CS"/>
</dbReference>
<keyword evidence="5 10" id="KW-1278">Translocase</keyword>
<feature type="binding site" evidence="10">
    <location>
        <position position="50"/>
    </location>
    <ligand>
        <name>[4Fe-4S] cluster</name>
        <dbReference type="ChEBI" id="CHEBI:49883"/>
        <label>1</label>
    </ligand>
</feature>
<feature type="region of interest" description="Hydrophobic" evidence="10">
    <location>
        <begin position="1"/>
        <end position="27"/>
    </location>
</feature>
<organism evidence="14 15">
    <name type="scientific">[Clostridium] methylpentosum DSM 5476</name>
    <dbReference type="NCBI Taxonomy" id="537013"/>
    <lineage>
        <taxon>Bacteria</taxon>
        <taxon>Bacillati</taxon>
        <taxon>Bacillota</taxon>
        <taxon>Clostridia</taxon>
        <taxon>Eubacteriales</taxon>
        <taxon>Oscillospiraceae</taxon>
        <taxon>Oscillospiraceae incertae sedis</taxon>
    </lineage>
</organism>
<keyword evidence="15" id="KW-1185">Reference proteome</keyword>
<dbReference type="CDD" id="cd10549">
    <property type="entry name" value="MtMvhB_like"/>
    <property type="match status" value="1"/>
</dbReference>
<keyword evidence="4 10" id="KW-0677">Repeat</keyword>
<proteinExistence type="inferred from homology"/>
<dbReference type="Pfam" id="PF04060">
    <property type="entry name" value="FeS"/>
    <property type="match status" value="1"/>
</dbReference>
<feature type="binding site" evidence="10">
    <location>
        <position position="147"/>
    </location>
    <ligand>
        <name>[4Fe-4S] cluster</name>
        <dbReference type="ChEBI" id="CHEBI:49883"/>
        <label>2</label>
    </ligand>
</feature>
<evidence type="ECO:0000259" key="12">
    <source>
        <dbReference type="PROSITE" id="PS51379"/>
    </source>
</evidence>
<keyword evidence="3 10" id="KW-0479">Metal-binding</keyword>
<dbReference type="PANTHER" id="PTHR43560">
    <property type="entry name" value="ION-TRANSLOCATING OXIDOREDUCTASE COMPLEX SUBUNIT B"/>
    <property type="match status" value="1"/>
</dbReference>
<dbReference type="HOGENOM" id="CLU_053470_0_0_9"/>
<evidence type="ECO:0000256" key="3">
    <source>
        <dbReference type="ARBA" id="ARBA00022723"/>
    </source>
</evidence>
<feature type="domain" description="4Fe-4S ferredoxin-type" evidence="12">
    <location>
        <begin position="235"/>
        <end position="263"/>
    </location>
</feature>
<feature type="binding site" evidence="10">
    <location>
        <position position="173"/>
    </location>
    <ligand>
        <name>[4Fe-4S] cluster</name>
        <dbReference type="ChEBI" id="CHEBI:49883"/>
        <label>3</label>
    </ligand>
</feature>
<feature type="binding site" evidence="10">
    <location>
        <position position="176"/>
    </location>
    <ligand>
        <name>[4Fe-4S] cluster</name>
        <dbReference type="ChEBI" id="CHEBI:49883"/>
        <label>3</label>
    </ligand>
</feature>
<keyword evidence="2 10" id="KW-0004">4Fe-4S</keyword>
<reference evidence="14 15" key="2">
    <citation type="submission" date="2009-02" db="EMBL/GenBank/DDBJ databases">
        <title>Draft genome sequence of Clostridium methylpentosum (DSM 5476).</title>
        <authorList>
            <person name="Sudarsanam P."/>
            <person name="Ley R."/>
            <person name="Guruge J."/>
            <person name="Turnbaugh P.J."/>
            <person name="Mahowald M."/>
            <person name="Liep D."/>
            <person name="Gordon J."/>
        </authorList>
    </citation>
    <scope>NUCLEOTIDE SEQUENCE [LARGE SCALE GENOMIC DNA]</scope>
    <source>
        <strain evidence="14 15">DSM 5476</strain>
    </source>
</reference>
<feature type="domain" description="4Fe-4S" evidence="13">
    <location>
        <begin position="33"/>
        <end position="91"/>
    </location>
</feature>
<dbReference type="AlphaFoldDB" id="C0ECT2"/>
<dbReference type="PROSITE" id="PS51656">
    <property type="entry name" value="4FE4S"/>
    <property type="match status" value="1"/>
</dbReference>
<keyword evidence="8 10" id="KW-0411">Iron-sulfur</keyword>
<dbReference type="Gene3D" id="1.10.15.40">
    <property type="entry name" value="Electron transport complex subunit B, putative Fe-S cluster"/>
    <property type="match status" value="1"/>
</dbReference>
<evidence type="ECO:0000313" key="15">
    <source>
        <dbReference type="Proteomes" id="UP000003340"/>
    </source>
</evidence>
<accession>C0ECT2</accession>
<feature type="binding site" evidence="10">
    <location>
        <position position="141"/>
    </location>
    <ligand>
        <name>[4Fe-4S] cluster</name>
        <dbReference type="ChEBI" id="CHEBI:49883"/>
        <label>2</label>
    </ligand>
</feature>
<dbReference type="Gene3D" id="3.30.70.20">
    <property type="match status" value="2"/>
</dbReference>
<evidence type="ECO:0000256" key="9">
    <source>
        <dbReference type="ARBA" id="ARBA00023136"/>
    </source>
</evidence>
<comment type="caution">
    <text evidence="10">Lacks conserved residue(s) required for the propagation of feature annotation.</text>
</comment>
<dbReference type="InterPro" id="IPR007202">
    <property type="entry name" value="4Fe-4S_dom"/>
</dbReference>
<dbReference type="Proteomes" id="UP000003340">
    <property type="component" value="Unassembled WGS sequence"/>
</dbReference>
<comment type="subcellular location">
    <subcellularLocation>
        <location evidence="10">Cell membrane</location>
    </subcellularLocation>
</comment>
<sequence length="263" mass="27654">MFEVYILPVLIFVVLGLIAGLLLSFASAYLGVKTDEKEEAVRSALPGINCGACGFSGCDDYAKAVAGGEKTNLCVPGGGKTAQDLAAIMGTEAEDVEKNVAVVRCNGIHGATGKKYEYTGTPSCAGANKYYSGDGQCPYGCLGYGDCTHACIFDALHVIDGVAYVDPEKCTGCGQCAQECPKGLIDIKPLSKPVVVICASQQNGKNTRAACTNGCIGCRKCEKTCPYDAIHVDNFLARIDYEKCTACGKCVEVCPVSCIHRCY</sequence>
<dbReference type="GO" id="GO:0051539">
    <property type="term" value="F:4 iron, 4 sulfur cluster binding"/>
    <property type="evidence" value="ECO:0007669"/>
    <property type="project" value="UniProtKB-UniRule"/>
</dbReference>
<evidence type="ECO:0000259" key="13">
    <source>
        <dbReference type="PROSITE" id="PS51656"/>
    </source>
</evidence>
<dbReference type="SUPFAM" id="SSF54862">
    <property type="entry name" value="4Fe-4S ferredoxins"/>
    <property type="match status" value="1"/>
</dbReference>
<dbReference type="GO" id="GO:0009055">
    <property type="term" value="F:electron transfer activity"/>
    <property type="evidence" value="ECO:0007669"/>
    <property type="project" value="InterPro"/>
</dbReference>
<keyword evidence="10" id="KW-1003">Cell membrane</keyword>
<keyword evidence="11" id="KW-1133">Transmembrane helix</keyword>
<feature type="binding site" evidence="10">
    <location>
        <position position="170"/>
    </location>
    <ligand>
        <name>[4Fe-4S] cluster</name>
        <dbReference type="ChEBI" id="CHEBI:49883"/>
        <label>3</label>
    </ligand>
</feature>
<name>C0ECT2_9FIRM</name>
<evidence type="ECO:0000256" key="8">
    <source>
        <dbReference type="ARBA" id="ARBA00023014"/>
    </source>
</evidence>
<evidence type="ECO:0000256" key="1">
    <source>
        <dbReference type="ARBA" id="ARBA00022448"/>
    </source>
</evidence>
<gene>
    <name evidence="10 14" type="primary">rnfB</name>
    <name evidence="14" type="ORF">CLOSTMETH_01653</name>
</gene>
<evidence type="ECO:0000256" key="10">
    <source>
        <dbReference type="HAMAP-Rule" id="MF_00463"/>
    </source>
</evidence>
<feature type="domain" description="4Fe-4S ferredoxin-type" evidence="12">
    <location>
        <begin position="161"/>
        <end position="190"/>
    </location>
</feature>
<keyword evidence="9 10" id="KW-0472">Membrane</keyword>
<dbReference type="EC" id="7.-.-.-" evidence="10"/>
<feature type="transmembrane region" description="Helical" evidence="11">
    <location>
        <begin position="6"/>
        <end position="32"/>
    </location>
</feature>
<dbReference type="EMBL" id="ACEC01000057">
    <property type="protein sequence ID" value="EEG30726.1"/>
    <property type="molecule type" value="Genomic_DNA"/>
</dbReference>
<keyword evidence="6 10" id="KW-0249">Electron transport</keyword>
<comment type="similarity">
    <text evidence="10">Belongs to the 4Fe4S bacterial-type ferredoxin family. RnfB subfamily.</text>
</comment>
<dbReference type="NCBIfam" id="TIGR01944">
    <property type="entry name" value="rnfB"/>
    <property type="match status" value="1"/>
</dbReference>
<feature type="binding site" evidence="10">
    <location>
        <position position="180"/>
    </location>
    <ligand>
        <name>[4Fe-4S] cluster</name>
        <dbReference type="ChEBI" id="CHEBI:49883"/>
        <label>2</label>
    </ligand>
</feature>
<dbReference type="PANTHER" id="PTHR43560:SF1">
    <property type="entry name" value="ION-TRANSLOCATING OXIDOREDUCTASE COMPLEX SUBUNIT B"/>
    <property type="match status" value="1"/>
</dbReference>
<feature type="binding site" evidence="10">
    <location>
        <position position="137"/>
    </location>
    <ligand>
        <name>[4Fe-4S] cluster</name>
        <dbReference type="ChEBI" id="CHEBI:49883"/>
        <label>2</label>
    </ligand>
</feature>
<dbReference type="InterPro" id="IPR050395">
    <property type="entry name" value="4Fe4S_Ferredoxin_RnfB"/>
</dbReference>
<feature type="binding site" evidence="10">
    <location>
        <position position="53"/>
    </location>
    <ligand>
        <name>[4Fe-4S] cluster</name>
        <dbReference type="ChEBI" id="CHEBI:49883"/>
        <label>1</label>
    </ligand>
</feature>
<dbReference type="InterPro" id="IPR017896">
    <property type="entry name" value="4Fe4S_Fe-S-bd"/>
</dbReference>
<evidence type="ECO:0000256" key="2">
    <source>
        <dbReference type="ARBA" id="ARBA00022485"/>
    </source>
</evidence>
<evidence type="ECO:0000256" key="5">
    <source>
        <dbReference type="ARBA" id="ARBA00022967"/>
    </source>
</evidence>
<feature type="binding site" evidence="10">
    <location>
        <position position="58"/>
    </location>
    <ligand>
        <name>[4Fe-4S] cluster</name>
        <dbReference type="ChEBI" id="CHEBI:49883"/>
        <label>1</label>
    </ligand>
</feature>
<dbReference type="Pfam" id="PF14697">
    <property type="entry name" value="Fer4_21"/>
    <property type="match status" value="1"/>
</dbReference>
<comment type="cofactor">
    <cofactor evidence="10">
        <name>[4Fe-4S] cluster</name>
        <dbReference type="ChEBI" id="CHEBI:49883"/>
    </cofactor>
    <text evidence="10">Binds 3 [4Fe-4S] clusters.</text>
</comment>
<evidence type="ECO:0000256" key="7">
    <source>
        <dbReference type="ARBA" id="ARBA00023004"/>
    </source>
</evidence>
<evidence type="ECO:0000256" key="4">
    <source>
        <dbReference type="ARBA" id="ARBA00022737"/>
    </source>
</evidence>
<dbReference type="GO" id="GO:0022900">
    <property type="term" value="P:electron transport chain"/>
    <property type="evidence" value="ECO:0007669"/>
    <property type="project" value="UniProtKB-UniRule"/>
</dbReference>
<feature type="binding site" evidence="10">
    <location>
        <position position="74"/>
    </location>
    <ligand>
        <name>[4Fe-4S] cluster</name>
        <dbReference type="ChEBI" id="CHEBI:49883"/>
        <label>1</label>
    </ligand>
</feature>
<dbReference type="PROSITE" id="PS51379">
    <property type="entry name" value="4FE4S_FER_2"/>
    <property type="match status" value="3"/>
</dbReference>
<dbReference type="Pfam" id="PF00037">
    <property type="entry name" value="Fer4"/>
    <property type="match status" value="1"/>
</dbReference>
<dbReference type="InterPro" id="IPR010207">
    <property type="entry name" value="Elect_transpt_cplx_RnfB/RsxB"/>
</dbReference>
<dbReference type="STRING" id="537013.CLOSTMETH_01653"/>
<keyword evidence="11" id="KW-0812">Transmembrane</keyword>
<dbReference type="eggNOG" id="COG2878">
    <property type="taxonomic scope" value="Bacteria"/>
</dbReference>
<evidence type="ECO:0000256" key="6">
    <source>
        <dbReference type="ARBA" id="ARBA00022982"/>
    </source>
</evidence>